<reference evidence="2 3" key="1">
    <citation type="journal article" date="2015" name="Nature">
        <title>rRNA introns, odd ribosomes, and small enigmatic genomes across a large radiation of phyla.</title>
        <authorList>
            <person name="Brown C.T."/>
            <person name="Hug L.A."/>
            <person name="Thomas B.C."/>
            <person name="Sharon I."/>
            <person name="Castelle C.J."/>
            <person name="Singh A."/>
            <person name="Wilkins M.J."/>
            <person name="Williams K.H."/>
            <person name="Banfield J.F."/>
        </authorList>
    </citation>
    <scope>NUCLEOTIDE SEQUENCE [LARGE SCALE GENOMIC DNA]</scope>
</reference>
<name>A0A0G0W742_UNCC2</name>
<dbReference type="PATRIC" id="fig|1618344.3.peg.927"/>
<organism evidence="2 3">
    <name type="scientific">candidate division CPR2 bacterium GW2011_GWC1_41_48</name>
    <dbReference type="NCBI Taxonomy" id="1618344"/>
    <lineage>
        <taxon>Bacteria</taxon>
        <taxon>Bacteria division CPR2</taxon>
    </lineage>
</organism>
<evidence type="ECO:0000313" key="3">
    <source>
        <dbReference type="Proteomes" id="UP000033869"/>
    </source>
</evidence>
<dbReference type="EMBL" id="LCBL01000004">
    <property type="protein sequence ID" value="KKS08794.1"/>
    <property type="molecule type" value="Genomic_DNA"/>
</dbReference>
<proteinExistence type="predicted"/>
<keyword evidence="1" id="KW-1133">Transmembrane helix</keyword>
<comment type="caution">
    <text evidence="2">The sequence shown here is derived from an EMBL/GenBank/DDBJ whole genome shotgun (WGS) entry which is preliminary data.</text>
</comment>
<accession>A0A0G0W742</accession>
<keyword evidence="1" id="KW-0472">Membrane</keyword>
<dbReference type="Proteomes" id="UP000033869">
    <property type="component" value="Unassembled WGS sequence"/>
</dbReference>
<evidence type="ECO:0000256" key="1">
    <source>
        <dbReference type="SAM" id="Phobius"/>
    </source>
</evidence>
<feature type="transmembrane region" description="Helical" evidence="1">
    <location>
        <begin position="21"/>
        <end position="43"/>
    </location>
</feature>
<protein>
    <submittedName>
        <fullName evidence="2">Uncharacterized protein</fullName>
    </submittedName>
</protein>
<gene>
    <name evidence="2" type="ORF">UU65_C0004G0005</name>
</gene>
<dbReference type="AlphaFoldDB" id="A0A0G0W742"/>
<keyword evidence="1" id="KW-0812">Transmembrane</keyword>
<evidence type="ECO:0000313" key="2">
    <source>
        <dbReference type="EMBL" id="KKS08794.1"/>
    </source>
</evidence>
<sequence>MRKGTLYTYKITNKTSKTEPIRRIIVIILLLSILMAVCASIQMSNSRRVITVKVESITYTGYSPGMGHGYLIGTNQHPYESGNKYLISNIPFQINGESLKKQINNGDIIEISIVGEELVFVVFGIQIIHTYPHILRIHQGFFPNGNPKPLIPKNPKQEKPLKAIITVKTRATPNPGF</sequence>